<keyword evidence="9" id="KW-1185">Reference proteome</keyword>
<comment type="subcellular location">
    <subcellularLocation>
        <location evidence="1">Cell outer membrane</location>
    </subcellularLocation>
</comment>
<dbReference type="GO" id="GO:0015562">
    <property type="term" value="F:efflux transmembrane transporter activity"/>
    <property type="evidence" value="ECO:0007669"/>
    <property type="project" value="InterPro"/>
</dbReference>
<evidence type="ECO:0000256" key="4">
    <source>
        <dbReference type="ARBA" id="ARBA00023136"/>
    </source>
</evidence>
<evidence type="ECO:0000313" key="8">
    <source>
        <dbReference type="EMBL" id="KAA5543614.1"/>
    </source>
</evidence>
<evidence type="ECO:0000256" key="5">
    <source>
        <dbReference type="ARBA" id="ARBA00023237"/>
    </source>
</evidence>
<feature type="compositionally biased region" description="Polar residues" evidence="6">
    <location>
        <begin position="815"/>
        <end position="834"/>
    </location>
</feature>
<dbReference type="GO" id="GO:0009279">
    <property type="term" value="C:cell outer membrane"/>
    <property type="evidence" value="ECO:0007669"/>
    <property type="project" value="UniProtKB-SubCell"/>
</dbReference>
<keyword evidence="3" id="KW-0812">Transmembrane</keyword>
<feature type="signal peptide" evidence="7">
    <location>
        <begin position="1"/>
        <end position="17"/>
    </location>
</feature>
<proteinExistence type="predicted"/>
<reference evidence="8 9" key="1">
    <citation type="submission" date="2019-08" db="EMBL/GenBank/DDBJ databases">
        <authorList>
            <person name="Dhanesh K."/>
            <person name="Kumar G."/>
            <person name="Sasikala C."/>
            <person name="Venkata Ramana C."/>
        </authorList>
    </citation>
    <scope>NUCLEOTIDE SEQUENCE [LARGE SCALE GENOMIC DNA]</scope>
    <source>
        <strain evidence="8 9">JC645</strain>
    </source>
</reference>
<dbReference type="Proteomes" id="UP000324479">
    <property type="component" value="Unassembled WGS sequence"/>
</dbReference>
<sequence length="834" mass="90148">MNSLLFRIAANVQLALAIVLATGCTPTQPFFVNESPDLQHYLNSATSIEYPDVEVASLAETTQALPPLTLGNHDYEFWNLSLEECVSIALENARIFPTTGGTAELRQNIAAQFVSGTPDQFGSIYDVAVQQTTTQSVPLTTDGNGNRLLPRGVVRANQVGGVEDALAEFDAVASGFIDLSTTDRPQNVGANNTINPQNLVAQNTTQQAALSKRLATGGVATLRQQTLYSRNNTPINANARAVPSDYTAVLEAQVQHPLMRNRGTYINRIPVVLASLNEDISIAEFEGQIRNLVRDVEVAYWDLYLAYRNVSTGIIARNSALATAEFAKLNLEAGVGTIQELAQAVGQYYTFRGRLEAALAGSNLPGDDRNGVYGRERALRELMGLSATDGRLIRPIQEPTVARVEFEWTDSIAQMLYLMPELRRTKYRIKQAELEMALAKNQVLPDVNLSLLYRWVGVGDTLGPPGRRDQRFPAAGSSALGELTSGDYQEGAVRLEISQPVGVRRELARIRNTQIRLKREKIYLQDQERFAVSQLSDAVALAASHYGLIRTNAQRWQAAEQEVETRLVEYQKGLSPVNVVLQSQERLAEARVAYYRALTEYNKSLNYVDYLKGTLLANSNITLREGPWNSKAYCDALERARERAAGHQLQYGVTRPEVVRRGPVKDAEAAVGIMGLSDNSEGQLVPGQMIPGANAPMDLEPSVPGLNAPQGLNAPNQDAPVPVEDIPLGEMGTPAEMFEPAGEAPSLEPLSQPRNAAPAGQGEKSILTPEALPAPSGNQAVAPMSYQTPVGTGLRSGGSAAPAPVNRIPLGQPLPGQNASGPNPSGQTTVTTAD</sequence>
<feature type="region of interest" description="Disordered" evidence="6">
    <location>
        <begin position="727"/>
        <end position="834"/>
    </location>
</feature>
<dbReference type="SUPFAM" id="SSF56954">
    <property type="entry name" value="Outer membrane efflux proteins (OEP)"/>
    <property type="match status" value="1"/>
</dbReference>
<comment type="caution">
    <text evidence="8">The sequence shown here is derived from an EMBL/GenBank/DDBJ whole genome shotgun (WGS) entry which is preliminary data.</text>
</comment>
<evidence type="ECO:0000256" key="7">
    <source>
        <dbReference type="SAM" id="SignalP"/>
    </source>
</evidence>
<evidence type="ECO:0000256" key="2">
    <source>
        <dbReference type="ARBA" id="ARBA00022452"/>
    </source>
</evidence>
<gene>
    <name evidence="8" type="ORF">FYK55_10405</name>
</gene>
<dbReference type="PANTHER" id="PTHR30026">
    <property type="entry name" value="OUTER MEMBRANE PROTEIN TOLC"/>
    <property type="match status" value="1"/>
</dbReference>
<dbReference type="GO" id="GO:0015288">
    <property type="term" value="F:porin activity"/>
    <property type="evidence" value="ECO:0007669"/>
    <property type="project" value="TreeGrafter"/>
</dbReference>
<accession>A0A5M6D7T1</accession>
<keyword evidence="2" id="KW-1134">Transmembrane beta strand</keyword>
<dbReference type="PROSITE" id="PS51257">
    <property type="entry name" value="PROKAR_LIPOPROTEIN"/>
    <property type="match status" value="1"/>
</dbReference>
<dbReference type="EMBL" id="VWOX01000005">
    <property type="protein sequence ID" value="KAA5543614.1"/>
    <property type="molecule type" value="Genomic_DNA"/>
</dbReference>
<keyword evidence="7" id="KW-0732">Signal</keyword>
<evidence type="ECO:0000256" key="3">
    <source>
        <dbReference type="ARBA" id="ARBA00022692"/>
    </source>
</evidence>
<protein>
    <submittedName>
        <fullName evidence="8">Transporter</fullName>
    </submittedName>
</protein>
<evidence type="ECO:0000313" key="9">
    <source>
        <dbReference type="Proteomes" id="UP000324479"/>
    </source>
</evidence>
<name>A0A5M6D7T1_9BACT</name>
<organism evidence="8 9">
    <name type="scientific">Roseiconus nitratireducens</name>
    <dbReference type="NCBI Taxonomy" id="2605748"/>
    <lineage>
        <taxon>Bacteria</taxon>
        <taxon>Pseudomonadati</taxon>
        <taxon>Planctomycetota</taxon>
        <taxon>Planctomycetia</taxon>
        <taxon>Pirellulales</taxon>
        <taxon>Pirellulaceae</taxon>
        <taxon>Roseiconus</taxon>
    </lineage>
</organism>
<dbReference type="PANTHER" id="PTHR30026:SF23">
    <property type="entry name" value="TO APRF-PUTATIVE OUTER MEMBRANE EFFLUX PROTEIN OR SECRETED ALKALINE PHOSPHATASE-RELATED"/>
    <property type="match status" value="1"/>
</dbReference>
<dbReference type="AlphaFoldDB" id="A0A5M6D7T1"/>
<evidence type="ECO:0000256" key="6">
    <source>
        <dbReference type="SAM" id="MobiDB-lite"/>
    </source>
</evidence>
<keyword evidence="5" id="KW-0998">Cell outer membrane</keyword>
<dbReference type="GO" id="GO:1990281">
    <property type="term" value="C:efflux pump complex"/>
    <property type="evidence" value="ECO:0007669"/>
    <property type="project" value="TreeGrafter"/>
</dbReference>
<evidence type="ECO:0000256" key="1">
    <source>
        <dbReference type="ARBA" id="ARBA00004442"/>
    </source>
</evidence>
<dbReference type="RefSeq" id="WP_150076365.1">
    <property type="nucleotide sequence ID" value="NZ_VWOX01000005.1"/>
</dbReference>
<dbReference type="InterPro" id="IPR051906">
    <property type="entry name" value="TolC-like"/>
</dbReference>
<keyword evidence="4" id="KW-0472">Membrane</keyword>
<feature type="chain" id="PRO_5024383084" evidence="7">
    <location>
        <begin position="18"/>
        <end position="834"/>
    </location>
</feature>
<dbReference type="Gene3D" id="1.20.1600.10">
    <property type="entry name" value="Outer membrane efflux proteins (OEP)"/>
    <property type="match status" value="1"/>
</dbReference>